<sequence length="93" mass="10483">CVGVCLCDRLTVLVLAALLMVSVESDTLSTEEWKSLSNPKSRTLFFQILQSYLDGRDEAEGRKIHMTEDADSNLANTALDKYNFLYNSIFDVE</sequence>
<gene>
    <name evidence="3" type="primary">LOC108267376</name>
</gene>
<protein>
    <submittedName>
        <fullName evidence="3">Uncharacterized protein C2orf66 homolog</fullName>
    </submittedName>
</protein>
<dbReference type="Proteomes" id="UP000221080">
    <property type="component" value="Chromosome 1"/>
</dbReference>
<feature type="signal peptide" evidence="1">
    <location>
        <begin position="1"/>
        <end position="25"/>
    </location>
</feature>
<reference evidence="2" key="1">
    <citation type="journal article" date="2016" name="Nat. Commun.">
        <title>The channel catfish genome sequence provides insights into the evolution of scale formation in teleosts.</title>
        <authorList>
            <person name="Liu Z."/>
            <person name="Liu S."/>
            <person name="Yao J."/>
            <person name="Bao L."/>
            <person name="Zhang J."/>
            <person name="Li Y."/>
            <person name="Jiang C."/>
            <person name="Sun L."/>
            <person name="Wang R."/>
            <person name="Zhang Y."/>
            <person name="Zhou T."/>
            <person name="Zeng Q."/>
            <person name="Fu Q."/>
            <person name="Gao S."/>
            <person name="Li N."/>
            <person name="Koren S."/>
            <person name="Jiang Y."/>
            <person name="Zimin A."/>
            <person name="Xu P."/>
            <person name="Phillippy A.M."/>
            <person name="Geng X."/>
            <person name="Song L."/>
            <person name="Sun F."/>
            <person name="Li C."/>
            <person name="Wang X."/>
            <person name="Chen A."/>
            <person name="Jin Y."/>
            <person name="Yuan Z."/>
            <person name="Yang Y."/>
            <person name="Tan S."/>
            <person name="Peatman E."/>
            <person name="Lu J."/>
            <person name="Qin Z."/>
            <person name="Dunham R."/>
            <person name="Li Z."/>
            <person name="Sonstegard T."/>
            <person name="Feng J."/>
            <person name="Danzmann R.G."/>
            <person name="Schroeder S."/>
            <person name="Scheffler B."/>
            <person name="Duke M.V."/>
            <person name="Ballard L."/>
            <person name="Kucuktas H."/>
            <person name="Kaltenboeck L."/>
            <person name="Liu H."/>
            <person name="Armbruster J."/>
            <person name="Xie Y."/>
            <person name="Kirby M.L."/>
            <person name="Tian Y."/>
            <person name="Flanagan M.E."/>
            <person name="Mu W."/>
            <person name="Waldbieser G.C."/>
        </authorList>
    </citation>
    <scope>NUCLEOTIDE SEQUENCE [LARGE SCALE GENOMIC DNA]</scope>
    <source>
        <strain evidence="2">SDA103</strain>
    </source>
</reference>
<evidence type="ECO:0000313" key="2">
    <source>
        <dbReference type="Proteomes" id="UP000221080"/>
    </source>
</evidence>
<dbReference type="AlphaFoldDB" id="A0A2D0RAM0"/>
<dbReference type="OrthoDB" id="9882381at2759"/>
<feature type="chain" id="PRO_5039910483" evidence="1">
    <location>
        <begin position="26"/>
        <end position="93"/>
    </location>
</feature>
<dbReference type="InterPro" id="IPR031699">
    <property type="entry name" value="DUF4720"/>
</dbReference>
<proteinExistence type="predicted"/>
<reference evidence="3" key="2">
    <citation type="submission" date="2025-08" db="UniProtKB">
        <authorList>
            <consortium name="RefSeq"/>
        </authorList>
    </citation>
    <scope>IDENTIFICATION</scope>
    <source>
        <tissue evidence="3">Blood</tissue>
    </source>
</reference>
<feature type="non-terminal residue" evidence="3">
    <location>
        <position position="1"/>
    </location>
</feature>
<organism evidence="2 3">
    <name type="scientific">Ictalurus punctatus</name>
    <name type="common">Channel catfish</name>
    <name type="synonym">Silurus punctatus</name>
    <dbReference type="NCBI Taxonomy" id="7998"/>
    <lineage>
        <taxon>Eukaryota</taxon>
        <taxon>Metazoa</taxon>
        <taxon>Chordata</taxon>
        <taxon>Craniata</taxon>
        <taxon>Vertebrata</taxon>
        <taxon>Euteleostomi</taxon>
        <taxon>Actinopterygii</taxon>
        <taxon>Neopterygii</taxon>
        <taxon>Teleostei</taxon>
        <taxon>Ostariophysi</taxon>
        <taxon>Siluriformes</taxon>
        <taxon>Ictaluridae</taxon>
        <taxon>Ictalurus</taxon>
    </lineage>
</organism>
<evidence type="ECO:0000313" key="3">
    <source>
        <dbReference type="RefSeq" id="XP_017326900.2"/>
    </source>
</evidence>
<dbReference type="KEGG" id="ipu:108267376"/>
<evidence type="ECO:0000256" key="1">
    <source>
        <dbReference type="SAM" id="SignalP"/>
    </source>
</evidence>
<keyword evidence="2" id="KW-1185">Reference proteome</keyword>
<keyword evidence="1" id="KW-0732">Signal</keyword>
<dbReference type="RefSeq" id="XP_017326900.2">
    <property type="nucleotide sequence ID" value="XM_017471411.3"/>
</dbReference>
<dbReference type="GeneID" id="108267376"/>
<accession>A0A2D0RAM0</accession>
<name>A0A2D0RAM0_ICTPU</name>
<dbReference type="Pfam" id="PF15846">
    <property type="entry name" value="DUF4720"/>
    <property type="match status" value="1"/>
</dbReference>